<evidence type="ECO:0000313" key="2">
    <source>
        <dbReference type="Proteomes" id="UP000184148"/>
    </source>
</evidence>
<dbReference type="InterPro" id="IPR045865">
    <property type="entry name" value="ACT-like_dom_sf"/>
</dbReference>
<keyword evidence="2" id="KW-1185">Reference proteome</keyword>
<dbReference type="InterPro" id="IPR023860">
    <property type="entry name" value="FeFe-hyd_TM1266"/>
</dbReference>
<dbReference type="STRING" id="1121429.SAMN02745133_02622"/>
<dbReference type="SUPFAM" id="SSF55021">
    <property type="entry name" value="ACT-like"/>
    <property type="match status" value="1"/>
</dbReference>
<evidence type="ECO:0000313" key="1">
    <source>
        <dbReference type="EMBL" id="SHF42933.1"/>
    </source>
</evidence>
<protein>
    <submittedName>
        <fullName evidence="1">Putative iron-only hydrogenase system regulator</fullName>
    </submittedName>
</protein>
<dbReference type="Pfam" id="PF21699">
    <property type="entry name" value="TM1266-like"/>
    <property type="match status" value="1"/>
</dbReference>
<dbReference type="AlphaFoldDB" id="A0A1M5BJZ4"/>
<name>A0A1M5BJZ4_9FIRM</name>
<gene>
    <name evidence="1" type="ORF">SAMN02745133_02622</name>
</gene>
<dbReference type="EMBL" id="FQUY01000023">
    <property type="protein sequence ID" value="SHF42933.1"/>
    <property type="molecule type" value="Genomic_DNA"/>
</dbReference>
<organism evidence="1 2">
    <name type="scientific">Desulforamulus putei DSM 12395</name>
    <dbReference type="NCBI Taxonomy" id="1121429"/>
    <lineage>
        <taxon>Bacteria</taxon>
        <taxon>Bacillati</taxon>
        <taxon>Bacillota</taxon>
        <taxon>Clostridia</taxon>
        <taxon>Eubacteriales</taxon>
        <taxon>Peptococcaceae</taxon>
        <taxon>Desulforamulus</taxon>
    </lineage>
</organism>
<proteinExistence type="predicted"/>
<dbReference type="InterPro" id="IPR027271">
    <property type="entry name" value="Acetolactate_synth/TF_NikR_C"/>
</dbReference>
<sequence>MMENSVGGVVIVVEDRARLAPKVNAILTEYGDLIVGRVGLPYREKNKYVITIVVDGDVAVVKDMVSKLESLGEIQVKLALSGICNP</sequence>
<dbReference type="Gene3D" id="3.30.70.1150">
    <property type="entry name" value="ACT-like. Chain A, domain 2"/>
    <property type="match status" value="1"/>
</dbReference>
<dbReference type="RefSeq" id="WP_238457054.1">
    <property type="nucleotide sequence ID" value="NZ_FQUY01000023.1"/>
</dbReference>
<accession>A0A1M5BJZ4</accession>
<dbReference type="Proteomes" id="UP000184148">
    <property type="component" value="Unassembled WGS sequence"/>
</dbReference>
<dbReference type="NCBIfam" id="TIGR03959">
    <property type="entry name" value="hyd_TM1266"/>
    <property type="match status" value="1"/>
</dbReference>
<reference evidence="2" key="1">
    <citation type="submission" date="2016-11" db="EMBL/GenBank/DDBJ databases">
        <authorList>
            <person name="Varghese N."/>
            <person name="Submissions S."/>
        </authorList>
    </citation>
    <scope>NUCLEOTIDE SEQUENCE [LARGE SCALE GENOMIC DNA]</scope>
    <source>
        <strain evidence="2">DSM 12395</strain>
    </source>
</reference>